<feature type="transmembrane region" description="Helical" evidence="2">
    <location>
        <begin position="245"/>
        <end position="264"/>
    </location>
</feature>
<evidence type="ECO:0008006" key="4">
    <source>
        <dbReference type="Google" id="ProtNLM"/>
    </source>
</evidence>
<evidence type="ECO:0000313" key="3">
    <source>
        <dbReference type="EMBL" id="OCF52682.1"/>
    </source>
</evidence>
<sequence length="445" mass="49297">MEDHPLVQLHPIVIQLATVPAVAIASYKALNVWRAVSSLPLNPHTSGSDASERSATSEAFRQWRALTATKKAKKIAVFLLFFSLGLSFHLFMVFGLSKISSQSVMDIIWCIILIAMYAGPISYVSDLVFPTPRSVRYHRAKTGAPMRMIIEFEGDTKKALKIEIARLLLSLIVVGGMIYSTWAGYTYLHSILGASYIITVVASIRYPKMSIRRIIQVISGYLVGLFVIFISTFNQSDSPFDSQIIAPPLSIALGLFITYITGGSKTDEDPAEPRKEESLTIMSDWVLSLIFVFSDIFGAIVPGIITAMTLRFEYSLINEPVHRPSEASTDAPVRIPNEYPSFPKPIFISSLLSLLASLGFLNIVTFVFPDIVWLGITPLNIYITVPTVFGSTACAAAYFGKFGQWWRYNEVWIPQNKVLDTSEEGAKDLDDEEAALLPTEVKETA</sequence>
<feature type="transmembrane region" description="Helical" evidence="2">
    <location>
        <begin position="12"/>
        <end position="30"/>
    </location>
</feature>
<feature type="region of interest" description="Disordered" evidence="1">
    <location>
        <begin position="424"/>
        <end position="445"/>
    </location>
</feature>
<dbReference type="AlphaFoldDB" id="A0A1B9IAM5"/>
<keyword evidence="2" id="KW-0812">Transmembrane</keyword>
<keyword evidence="2" id="KW-0472">Membrane</keyword>
<feature type="transmembrane region" description="Helical" evidence="2">
    <location>
        <begin position="214"/>
        <end position="233"/>
    </location>
</feature>
<evidence type="ECO:0000256" key="2">
    <source>
        <dbReference type="SAM" id="Phobius"/>
    </source>
</evidence>
<organism evidence="3">
    <name type="scientific">Kwoniella pini CBS 10737</name>
    <dbReference type="NCBI Taxonomy" id="1296096"/>
    <lineage>
        <taxon>Eukaryota</taxon>
        <taxon>Fungi</taxon>
        <taxon>Dikarya</taxon>
        <taxon>Basidiomycota</taxon>
        <taxon>Agaricomycotina</taxon>
        <taxon>Tremellomycetes</taxon>
        <taxon>Tremellales</taxon>
        <taxon>Cryptococcaceae</taxon>
        <taxon>Kwoniella</taxon>
    </lineage>
</organism>
<keyword evidence="2" id="KW-1133">Transmembrane helix</keyword>
<feature type="transmembrane region" description="Helical" evidence="2">
    <location>
        <begin position="75"/>
        <end position="94"/>
    </location>
</feature>
<protein>
    <recommendedName>
        <fullName evidence="4">Minor histocompatibility antigen H13</fullName>
    </recommendedName>
</protein>
<feature type="transmembrane region" description="Helical" evidence="2">
    <location>
        <begin position="106"/>
        <end position="129"/>
    </location>
</feature>
<feature type="transmembrane region" description="Helical" evidence="2">
    <location>
        <begin position="164"/>
        <end position="182"/>
    </location>
</feature>
<dbReference type="OrthoDB" id="2562958at2759"/>
<accession>A0A1B9IAM5</accession>
<dbReference type="EMBL" id="KI894008">
    <property type="protein sequence ID" value="OCF52682.1"/>
    <property type="molecule type" value="Genomic_DNA"/>
</dbReference>
<reference evidence="3" key="2">
    <citation type="submission" date="2016-07" db="EMBL/GenBank/DDBJ databases">
        <title>Evolution of pathogenesis and genome organization in the Tremellales.</title>
        <authorList>
            <person name="Cuomo C."/>
            <person name="Litvintseva A."/>
            <person name="Heitman J."/>
            <person name="Chen Y."/>
            <person name="Sun S."/>
            <person name="Springer D."/>
            <person name="Dromer F."/>
            <person name="Young S."/>
            <person name="Zeng Q."/>
            <person name="Chapman S."/>
            <person name="Gujja S."/>
            <person name="Saif S."/>
            <person name="Birren B."/>
        </authorList>
    </citation>
    <scope>NUCLEOTIDE SEQUENCE</scope>
    <source>
        <strain evidence="3">CBS 10737</strain>
    </source>
</reference>
<reference evidence="3" key="1">
    <citation type="submission" date="2013-07" db="EMBL/GenBank/DDBJ databases">
        <title>The Genome Sequence of Cryptococcus pinus CBS10737.</title>
        <authorList>
            <consortium name="The Broad Institute Genome Sequencing Platform"/>
            <person name="Cuomo C."/>
            <person name="Litvintseva A."/>
            <person name="Chen Y."/>
            <person name="Heitman J."/>
            <person name="Sun S."/>
            <person name="Springer D."/>
            <person name="Dromer F."/>
            <person name="Young S.K."/>
            <person name="Zeng Q."/>
            <person name="Gargeya S."/>
            <person name="Fitzgerald M."/>
            <person name="Abouelleil A."/>
            <person name="Alvarado L."/>
            <person name="Berlin A.M."/>
            <person name="Chapman S.B."/>
            <person name="Dewar J."/>
            <person name="Goldberg J."/>
            <person name="Griggs A."/>
            <person name="Gujja S."/>
            <person name="Hansen M."/>
            <person name="Howarth C."/>
            <person name="Imamovic A."/>
            <person name="Larimer J."/>
            <person name="McCowan C."/>
            <person name="Murphy C."/>
            <person name="Pearson M."/>
            <person name="Priest M."/>
            <person name="Roberts A."/>
            <person name="Saif S."/>
            <person name="Shea T."/>
            <person name="Sykes S."/>
            <person name="Wortman J."/>
            <person name="Nusbaum C."/>
            <person name="Birren B."/>
        </authorList>
    </citation>
    <scope>NUCLEOTIDE SEQUENCE [LARGE SCALE GENOMIC DNA]</scope>
    <source>
        <strain evidence="3">CBS 10737</strain>
    </source>
</reference>
<feature type="transmembrane region" description="Helical" evidence="2">
    <location>
        <begin position="285"/>
        <end position="305"/>
    </location>
</feature>
<name>A0A1B9IAM5_9TREE</name>
<feature type="transmembrane region" description="Helical" evidence="2">
    <location>
        <begin position="379"/>
        <end position="399"/>
    </location>
</feature>
<evidence type="ECO:0000256" key="1">
    <source>
        <dbReference type="SAM" id="MobiDB-lite"/>
    </source>
</evidence>
<feature type="transmembrane region" description="Helical" evidence="2">
    <location>
        <begin position="188"/>
        <end position="207"/>
    </location>
</feature>
<feature type="transmembrane region" description="Helical" evidence="2">
    <location>
        <begin position="346"/>
        <end position="367"/>
    </location>
</feature>
<proteinExistence type="predicted"/>
<gene>
    <name evidence="3" type="ORF">I206_01975</name>
</gene>